<protein>
    <submittedName>
        <fullName evidence="2">Adhesion G protein-coupled receptor D2 isoform X1</fullName>
    </submittedName>
</protein>
<gene>
    <name evidence="2" type="primary">LOC101884238</name>
</gene>
<dbReference type="Proteomes" id="UP000000437">
    <property type="component" value="Chromosome 22"/>
</dbReference>
<keyword evidence="1" id="KW-1185">Reference proteome</keyword>
<reference evidence="2" key="1">
    <citation type="submission" date="2025-08" db="UniProtKB">
        <authorList>
            <consortium name="RefSeq"/>
        </authorList>
    </citation>
    <scope>IDENTIFICATION</scope>
    <source>
        <strain evidence="2">Tuebingen</strain>
        <tissue evidence="2">Fibroblasts and whole tissue</tissue>
    </source>
</reference>
<organism evidence="1 2">
    <name type="scientific">Danio rerio</name>
    <name type="common">Zebrafish</name>
    <name type="synonym">Brachydanio rerio</name>
    <dbReference type="NCBI Taxonomy" id="7955"/>
    <lineage>
        <taxon>Eukaryota</taxon>
        <taxon>Metazoa</taxon>
        <taxon>Chordata</taxon>
        <taxon>Craniata</taxon>
        <taxon>Vertebrata</taxon>
        <taxon>Euteleostomi</taxon>
        <taxon>Actinopterygii</taxon>
        <taxon>Neopterygii</taxon>
        <taxon>Teleostei</taxon>
        <taxon>Ostariophysi</taxon>
        <taxon>Cypriniformes</taxon>
        <taxon>Danionidae</taxon>
        <taxon>Danioninae</taxon>
        <taxon>Danio</taxon>
    </lineage>
</organism>
<keyword evidence="2" id="KW-0675">Receptor</keyword>
<sequence>MNLLKMIYSNVILLIHLCLEKVDSKTLLSYDDFYPEYVPDRQPWNIAREVCHQRSGTLAKVSNTEEMQKLNNFLRSINIGQPVWIESAGLFQKSGSPDIYMLEFPKRPHRKSARLRYKFPNMEALTVCTHLQLDPTCHGLSTIFSYAIELFIKEFQLQARIVSNEPVQLALLVHGLNTTYITSFPNDASWHFVCASWVGNSGEWVIWVDGRMVGSGNFPNSTNHIGGDGLFMIGQDQETYGGYNNNNNALCGNITQLFMWDHLLLQTEVQSMEKTCSPVPSGLFFRWNESALEIETSLQTRRGNSPCQGSRSQPPNQILISGLNQNFSNKTCVTFDPVSGKPINDSCWTHRGSVCLVPKVQLDFDFPGTSFFSKVSSEFHSKPDTENANATFFSENELTRHISLLSAVLRVLDSNAEIITPSDLLYLTETIEKATQLNKIGIPAELFKSMIRNNLELVSRLIDPNMAEKWEDLKDHPGPLTIIENIDKQLWILADELWAEHQSFTMSTKSMDIHLEPRQLAQVSCGCVFKPSVHGGQFGSHDEIIIPESEMQRVFTLGHKEVMLIHTYYSNLAEILSRLEVKTTAEQLTDGKRHHTGQLATAVISATVRDVPRAENIPVSVQYTLSSGIQTEYSKHATPVCVFWNIGLMPGHTSAWSNKGCRVVPSPLDVTSCFCNHTTNFAVLINYMESRWSATEESVLTKLTFIGSGASLCALLVTLMLFTVLDIPKSDRTSVHKNLFVSLTCAQIVLLCSGSAVHNKVACTLVAALMHLFFMAAFSWMLVEGLLLWSKVVSVNLSEDRHMKYYYLIGWGLPVLIVTITLASASGKYTADGHCWLSVQNGVIWGFAGPVIFIIMVNIMILTRVVVITIATAKRRSLMMALNNSPEEQISEQIRAAVKAVLVLLPILGLTWLCGVLVPFSVVIAYVFSLLNSLQGLFIFLIYGVYNTEVRNTVNRFKERRKALNFSNCTSSRPSSSVGSSRPGSSPVPAGSDRQTITTSHSSGSLTHSDNNIPQSFHKTRHLSLLCVNDSLNEDLRCPDTGVHLSGQEDFKKAKARPTNECSLNVPMEAERKFHNSPLQPSNIMCLH</sequence>
<dbReference type="RefSeq" id="XP_073793917.1">
    <property type="nucleotide sequence ID" value="XM_073937816.1"/>
</dbReference>
<proteinExistence type="predicted"/>
<name>A0AC58II86_DANRE</name>
<evidence type="ECO:0000313" key="2">
    <source>
        <dbReference type="RefSeq" id="XP_073793917.1"/>
    </source>
</evidence>
<accession>A0AC58II86</accession>
<evidence type="ECO:0000313" key="1">
    <source>
        <dbReference type="Proteomes" id="UP000000437"/>
    </source>
</evidence>